<evidence type="ECO:0000259" key="2">
    <source>
        <dbReference type="PROSITE" id="PS50041"/>
    </source>
</evidence>
<name>A0A669D2Y1_ORENI</name>
<dbReference type="Pfam" id="PF00059">
    <property type="entry name" value="Lectin_C"/>
    <property type="match status" value="1"/>
</dbReference>
<proteinExistence type="predicted"/>
<dbReference type="InterPro" id="IPR016186">
    <property type="entry name" value="C-type_lectin-like/link_sf"/>
</dbReference>
<evidence type="ECO:0000313" key="4">
    <source>
        <dbReference type="Proteomes" id="UP000005207"/>
    </source>
</evidence>
<evidence type="ECO:0000256" key="1">
    <source>
        <dbReference type="SAM" id="SignalP"/>
    </source>
</evidence>
<dbReference type="Ensembl" id="ENSONIT00000062808.1">
    <property type="protein sequence ID" value="ENSONIP00000054851.1"/>
    <property type="gene ID" value="ENSONIG00000037696.1"/>
</dbReference>
<dbReference type="CDD" id="cd00037">
    <property type="entry name" value="CLECT"/>
    <property type="match status" value="1"/>
</dbReference>
<dbReference type="SUPFAM" id="SSF56436">
    <property type="entry name" value="C-type lectin-like"/>
    <property type="match status" value="2"/>
</dbReference>
<dbReference type="OMA" id="FYEIQKP"/>
<accession>A0A669D2Y1</accession>
<dbReference type="GeneTree" id="ENSGT00940000163460"/>
<feature type="signal peptide" evidence="1">
    <location>
        <begin position="1"/>
        <end position="16"/>
    </location>
</feature>
<evidence type="ECO:0000313" key="3">
    <source>
        <dbReference type="Ensembl" id="ENSONIP00000054851.1"/>
    </source>
</evidence>
<dbReference type="Gene3D" id="3.10.100.10">
    <property type="entry name" value="Mannose-Binding Protein A, subunit A"/>
    <property type="match status" value="2"/>
</dbReference>
<dbReference type="SMART" id="SM00034">
    <property type="entry name" value="CLECT"/>
    <property type="match status" value="2"/>
</dbReference>
<dbReference type="InterPro" id="IPR001304">
    <property type="entry name" value="C-type_lectin-like"/>
</dbReference>
<keyword evidence="4" id="KW-1185">Reference proteome</keyword>
<dbReference type="PROSITE" id="PS50041">
    <property type="entry name" value="C_TYPE_LECTIN_2"/>
    <property type="match status" value="2"/>
</dbReference>
<organism evidence="3 4">
    <name type="scientific">Oreochromis niloticus</name>
    <name type="common">Nile tilapia</name>
    <name type="synonym">Tilapia nilotica</name>
    <dbReference type="NCBI Taxonomy" id="8128"/>
    <lineage>
        <taxon>Eukaryota</taxon>
        <taxon>Metazoa</taxon>
        <taxon>Chordata</taxon>
        <taxon>Craniata</taxon>
        <taxon>Vertebrata</taxon>
        <taxon>Euteleostomi</taxon>
        <taxon>Actinopterygii</taxon>
        <taxon>Neopterygii</taxon>
        <taxon>Teleostei</taxon>
        <taxon>Neoteleostei</taxon>
        <taxon>Acanthomorphata</taxon>
        <taxon>Ovalentaria</taxon>
        <taxon>Cichlomorphae</taxon>
        <taxon>Cichliformes</taxon>
        <taxon>Cichlidae</taxon>
        <taxon>African cichlids</taxon>
        <taxon>Pseudocrenilabrinae</taxon>
        <taxon>Oreochromini</taxon>
        <taxon>Oreochromis</taxon>
    </lineage>
</organism>
<keyword evidence="1" id="KW-0732">Signal</keyword>
<dbReference type="AlphaFoldDB" id="A0A669D2Y1"/>
<feature type="chain" id="PRO_5025560022" description="C-type lectin domain-containing protein" evidence="1">
    <location>
        <begin position="17"/>
        <end position="251"/>
    </location>
</feature>
<reference evidence="3" key="1">
    <citation type="submission" date="2025-08" db="UniProtKB">
        <authorList>
            <consortium name="Ensembl"/>
        </authorList>
    </citation>
    <scope>IDENTIFICATION</scope>
</reference>
<feature type="domain" description="C-type lectin" evidence="2">
    <location>
        <begin position="21"/>
        <end position="120"/>
    </location>
</feature>
<protein>
    <recommendedName>
        <fullName evidence="2">C-type lectin domain-containing protein</fullName>
    </recommendedName>
</protein>
<dbReference type="Proteomes" id="UP000005207">
    <property type="component" value="Unplaced"/>
</dbReference>
<dbReference type="PANTHER" id="PTHR45784">
    <property type="entry name" value="C-TYPE LECTIN DOMAIN FAMILY 20 MEMBER A-RELATED"/>
    <property type="match status" value="1"/>
</dbReference>
<sequence>MRILIPLLLFLSPVYGYPLRFTFCNETKTWKDAQAFCREHHTDLVTIRNEKENNIFSGEGWIGLYRIPMSRKWQWSRGDEIANYTNWDAGEPQQHKHLAYKDNEKWKAHDYTDTHPFMCYDDDDDNDLILVKDNKTWEEALEHCRSLDGVNTEDPLSSYWNYRYDLATLISPYDHTYARERAQEATTDEVWTGLCNLADQWLWVSGEQMEYENIPSCPTNGFCGVLQKNGTASFSIRDCQLRRNFFCKKRL</sequence>
<dbReference type="InParanoid" id="A0A669D2Y1"/>
<feature type="domain" description="C-type lectin" evidence="2">
    <location>
        <begin position="115"/>
        <end position="248"/>
    </location>
</feature>
<reference evidence="3" key="2">
    <citation type="submission" date="2025-09" db="UniProtKB">
        <authorList>
            <consortium name="Ensembl"/>
        </authorList>
    </citation>
    <scope>IDENTIFICATION</scope>
</reference>
<dbReference type="PANTHER" id="PTHR45784:SF8">
    <property type="entry name" value="C-TYPE MANNOSE RECEPTOR 2-RELATED"/>
    <property type="match status" value="1"/>
</dbReference>
<dbReference type="InterPro" id="IPR016187">
    <property type="entry name" value="CTDL_fold"/>
</dbReference>